<comment type="caution">
    <text evidence="3">The sequence shown here is derived from an EMBL/GenBank/DDBJ whole genome shotgun (WGS) entry which is preliminary data.</text>
</comment>
<dbReference type="PRINTS" id="PR00111">
    <property type="entry name" value="ABHYDROLASE"/>
</dbReference>
<dbReference type="GO" id="GO:0016020">
    <property type="term" value="C:membrane"/>
    <property type="evidence" value="ECO:0007669"/>
    <property type="project" value="TreeGrafter"/>
</dbReference>
<proteinExistence type="predicted"/>
<dbReference type="OrthoDB" id="9773293at2"/>
<evidence type="ECO:0000313" key="3">
    <source>
        <dbReference type="EMBL" id="RAJ31883.1"/>
    </source>
</evidence>
<accession>A0A327SWK6</accession>
<dbReference type="Pfam" id="PF00561">
    <property type="entry name" value="Abhydrolase_1"/>
    <property type="match status" value="1"/>
</dbReference>
<dbReference type="PANTHER" id="PTHR43798">
    <property type="entry name" value="MONOACYLGLYCEROL LIPASE"/>
    <property type="match status" value="1"/>
</dbReference>
<dbReference type="SUPFAM" id="SSF53474">
    <property type="entry name" value="alpha/beta-Hydrolases"/>
    <property type="match status" value="1"/>
</dbReference>
<gene>
    <name evidence="3" type="ORF">LY11_02042</name>
</gene>
<evidence type="ECO:0000313" key="4">
    <source>
        <dbReference type="Proteomes" id="UP000249754"/>
    </source>
</evidence>
<dbReference type="AlphaFoldDB" id="A0A327SWK6"/>
<name>A0A327SWK6_9SPHI</name>
<feature type="domain" description="AB hydrolase-1" evidence="2">
    <location>
        <begin position="77"/>
        <end position="218"/>
    </location>
</feature>
<dbReference type="EMBL" id="QLLR01000007">
    <property type="protein sequence ID" value="RAJ31883.1"/>
    <property type="molecule type" value="Genomic_DNA"/>
</dbReference>
<sequence length="367" mass="41134">MAHLHMKIFVLFTYLSLGFGSYTLRAQSKNAVPGDMEQLYTKAKASYQEFESVHGGYVQTDNVLMHYLCWGNPKDTPLIWSHGSFSQSYELANIADLLTSGGYYLIAVDYYGHGQTPIPEKEVSLYNSADDIRVLMDTLKINQAIIGGFSRGGYIAAAFYQSYPERVKALILEDGGSVAFNSFNHRMSDEALALKIKAMKPEPGASTIYEAAFGSPVAAYQSLYDKGEGGLQFELLNIVKRKGNQWVTYAGLTDFFCMKDDQQFKNLVLKPDNSPLYGASITMVQPKIIFRNLCVPILILDPVSAADPMPFEKDNIALANKFPDLITRVEFAGVEHNIHYEKPEQFSKELLKFLGIVQLPFYKKNDK</sequence>
<dbReference type="InterPro" id="IPR000073">
    <property type="entry name" value="AB_hydrolase_1"/>
</dbReference>
<dbReference type="InterPro" id="IPR050266">
    <property type="entry name" value="AB_hydrolase_sf"/>
</dbReference>
<reference evidence="3 4" key="1">
    <citation type="submission" date="2018-06" db="EMBL/GenBank/DDBJ databases">
        <title>Genomic Encyclopedia of Archaeal and Bacterial Type Strains, Phase II (KMG-II): from individual species to whole genera.</title>
        <authorList>
            <person name="Goeker M."/>
        </authorList>
    </citation>
    <scope>NUCLEOTIDE SEQUENCE [LARGE SCALE GENOMIC DNA]</scope>
    <source>
        <strain evidence="3 4">DSM 14825</strain>
    </source>
</reference>
<dbReference type="Proteomes" id="UP000249754">
    <property type="component" value="Unassembled WGS sequence"/>
</dbReference>
<dbReference type="PANTHER" id="PTHR43798:SF31">
    <property type="entry name" value="AB HYDROLASE SUPERFAMILY PROTEIN YCLE"/>
    <property type="match status" value="1"/>
</dbReference>
<evidence type="ECO:0000256" key="1">
    <source>
        <dbReference type="ARBA" id="ARBA00022801"/>
    </source>
</evidence>
<dbReference type="InterPro" id="IPR029058">
    <property type="entry name" value="AB_hydrolase_fold"/>
</dbReference>
<dbReference type="Gene3D" id="3.40.50.1820">
    <property type="entry name" value="alpha/beta hydrolase"/>
    <property type="match status" value="1"/>
</dbReference>
<organism evidence="3 4">
    <name type="scientific">Pedobacter cryoconitis</name>
    <dbReference type="NCBI Taxonomy" id="188932"/>
    <lineage>
        <taxon>Bacteria</taxon>
        <taxon>Pseudomonadati</taxon>
        <taxon>Bacteroidota</taxon>
        <taxon>Sphingobacteriia</taxon>
        <taxon>Sphingobacteriales</taxon>
        <taxon>Sphingobacteriaceae</taxon>
        <taxon>Pedobacter</taxon>
    </lineage>
</organism>
<dbReference type="GO" id="GO:0016787">
    <property type="term" value="F:hydrolase activity"/>
    <property type="evidence" value="ECO:0007669"/>
    <property type="project" value="UniProtKB-KW"/>
</dbReference>
<keyword evidence="1" id="KW-0378">Hydrolase</keyword>
<evidence type="ECO:0000259" key="2">
    <source>
        <dbReference type="Pfam" id="PF00561"/>
    </source>
</evidence>
<dbReference type="InterPro" id="IPR000639">
    <property type="entry name" value="Epox_hydrolase-like"/>
</dbReference>
<dbReference type="PRINTS" id="PR00412">
    <property type="entry name" value="EPOXHYDRLASE"/>
</dbReference>
<protein>
    <submittedName>
        <fullName evidence="3">Pimeloyl-ACP methyl ester carboxylesterase</fullName>
    </submittedName>
</protein>
<dbReference type="STRING" id="188932.AY601_4907"/>